<dbReference type="InterPro" id="IPR013325">
    <property type="entry name" value="RNA_pol_sigma_r2"/>
</dbReference>
<dbReference type="InterPro" id="IPR039425">
    <property type="entry name" value="RNA_pol_sigma-70-like"/>
</dbReference>
<comment type="caution">
    <text evidence="7">The sequence shown here is derived from an EMBL/GenBank/DDBJ whole genome shotgun (WGS) entry which is preliminary data.</text>
</comment>
<dbReference type="GO" id="GO:0006352">
    <property type="term" value="P:DNA-templated transcription initiation"/>
    <property type="evidence" value="ECO:0007669"/>
    <property type="project" value="InterPro"/>
</dbReference>
<dbReference type="Gene3D" id="1.10.1740.10">
    <property type="match status" value="1"/>
</dbReference>
<evidence type="ECO:0000259" key="5">
    <source>
        <dbReference type="Pfam" id="PF04542"/>
    </source>
</evidence>
<keyword evidence="8" id="KW-1185">Reference proteome</keyword>
<organism evidence="7 8">
    <name type="scientific">Sinobacterium caligoides</name>
    <dbReference type="NCBI Taxonomy" id="933926"/>
    <lineage>
        <taxon>Bacteria</taxon>
        <taxon>Pseudomonadati</taxon>
        <taxon>Pseudomonadota</taxon>
        <taxon>Gammaproteobacteria</taxon>
        <taxon>Cellvibrionales</taxon>
        <taxon>Spongiibacteraceae</taxon>
        <taxon>Sinobacterium</taxon>
    </lineage>
</organism>
<evidence type="ECO:0000256" key="1">
    <source>
        <dbReference type="ARBA" id="ARBA00010641"/>
    </source>
</evidence>
<evidence type="ECO:0000259" key="6">
    <source>
        <dbReference type="Pfam" id="PF08281"/>
    </source>
</evidence>
<dbReference type="SUPFAM" id="SSF88946">
    <property type="entry name" value="Sigma2 domain of RNA polymerase sigma factors"/>
    <property type="match status" value="1"/>
</dbReference>
<reference evidence="7 8" key="1">
    <citation type="submission" date="2018-11" db="EMBL/GenBank/DDBJ databases">
        <title>Genomic Encyclopedia of Type Strains, Phase IV (KMG-IV): sequencing the most valuable type-strain genomes for metagenomic binning, comparative biology and taxonomic classification.</title>
        <authorList>
            <person name="Goeker M."/>
        </authorList>
    </citation>
    <scope>NUCLEOTIDE SEQUENCE [LARGE SCALE GENOMIC DNA]</scope>
    <source>
        <strain evidence="7 8">DSM 100316</strain>
    </source>
</reference>
<keyword evidence="3" id="KW-0731">Sigma factor</keyword>
<feature type="domain" description="RNA polymerase sigma factor 70 region 4 type 2" evidence="6">
    <location>
        <begin position="109"/>
        <end position="161"/>
    </location>
</feature>
<dbReference type="Proteomes" id="UP000275394">
    <property type="component" value="Unassembled WGS sequence"/>
</dbReference>
<dbReference type="PANTHER" id="PTHR43133:SF63">
    <property type="entry name" value="RNA POLYMERASE SIGMA FACTOR FECI-RELATED"/>
    <property type="match status" value="1"/>
</dbReference>
<accession>A0A3N2DNT4</accession>
<dbReference type="Gene3D" id="1.10.10.10">
    <property type="entry name" value="Winged helix-like DNA-binding domain superfamily/Winged helix DNA-binding domain"/>
    <property type="match status" value="1"/>
</dbReference>
<evidence type="ECO:0000313" key="7">
    <source>
        <dbReference type="EMBL" id="ROS01474.1"/>
    </source>
</evidence>
<dbReference type="PANTHER" id="PTHR43133">
    <property type="entry name" value="RNA POLYMERASE ECF-TYPE SIGMA FACTO"/>
    <property type="match status" value="1"/>
</dbReference>
<gene>
    <name evidence="7" type="ORF">EDC56_1916</name>
</gene>
<dbReference type="RefSeq" id="WP_123712263.1">
    <property type="nucleotide sequence ID" value="NZ_RKHR01000004.1"/>
</dbReference>
<evidence type="ECO:0000313" key="8">
    <source>
        <dbReference type="Proteomes" id="UP000275394"/>
    </source>
</evidence>
<dbReference type="InterPro" id="IPR036388">
    <property type="entry name" value="WH-like_DNA-bd_sf"/>
</dbReference>
<dbReference type="Pfam" id="PF04542">
    <property type="entry name" value="Sigma70_r2"/>
    <property type="match status" value="1"/>
</dbReference>
<proteinExistence type="inferred from homology"/>
<feature type="domain" description="RNA polymerase sigma-70 region 2" evidence="5">
    <location>
        <begin position="12"/>
        <end position="77"/>
    </location>
</feature>
<protein>
    <submittedName>
        <fullName evidence="7">RNA polymerase sigma-70 factor (ECF subfamily)</fullName>
    </submittedName>
</protein>
<dbReference type="SUPFAM" id="SSF88659">
    <property type="entry name" value="Sigma3 and sigma4 domains of RNA polymerase sigma factors"/>
    <property type="match status" value="1"/>
</dbReference>
<name>A0A3N2DNT4_9GAMM</name>
<dbReference type="EMBL" id="RKHR01000004">
    <property type="protein sequence ID" value="ROS01474.1"/>
    <property type="molecule type" value="Genomic_DNA"/>
</dbReference>
<comment type="similarity">
    <text evidence="1">Belongs to the sigma-70 factor family. ECF subfamily.</text>
</comment>
<dbReference type="InterPro" id="IPR013324">
    <property type="entry name" value="RNA_pol_sigma_r3/r4-like"/>
</dbReference>
<dbReference type="CDD" id="cd06171">
    <property type="entry name" value="Sigma70_r4"/>
    <property type="match status" value="1"/>
</dbReference>
<dbReference type="GO" id="GO:0016987">
    <property type="term" value="F:sigma factor activity"/>
    <property type="evidence" value="ECO:0007669"/>
    <property type="project" value="UniProtKB-KW"/>
</dbReference>
<dbReference type="InterPro" id="IPR014284">
    <property type="entry name" value="RNA_pol_sigma-70_dom"/>
</dbReference>
<sequence>MTKANMKWLEHLIQQHGTALERFLTRKLNNAEDAAEVAQETFLKLHNLEHANELDDAKAFMYRMAGNMAIDQIRRRDVHDKYISSEMHDESKYHDTSPEQLISAQQQLQRVEQAMNGMSVKARQAFLLHRKSGLSYAQIAEEMNTSVSSVEKLIIQALKHCRQAAI</sequence>
<evidence type="ECO:0000256" key="4">
    <source>
        <dbReference type="ARBA" id="ARBA00023163"/>
    </source>
</evidence>
<dbReference type="AlphaFoldDB" id="A0A3N2DNT4"/>
<dbReference type="InterPro" id="IPR013249">
    <property type="entry name" value="RNA_pol_sigma70_r4_t2"/>
</dbReference>
<dbReference type="OrthoDB" id="9797134at2"/>
<dbReference type="Pfam" id="PF08281">
    <property type="entry name" value="Sigma70_r4_2"/>
    <property type="match status" value="1"/>
</dbReference>
<dbReference type="NCBIfam" id="TIGR02937">
    <property type="entry name" value="sigma70-ECF"/>
    <property type="match status" value="1"/>
</dbReference>
<keyword evidence="4" id="KW-0804">Transcription</keyword>
<dbReference type="InterPro" id="IPR007627">
    <property type="entry name" value="RNA_pol_sigma70_r2"/>
</dbReference>
<keyword evidence="2" id="KW-0805">Transcription regulation</keyword>
<evidence type="ECO:0000256" key="2">
    <source>
        <dbReference type="ARBA" id="ARBA00023015"/>
    </source>
</evidence>
<dbReference type="GO" id="GO:0003677">
    <property type="term" value="F:DNA binding"/>
    <property type="evidence" value="ECO:0007669"/>
    <property type="project" value="InterPro"/>
</dbReference>
<evidence type="ECO:0000256" key="3">
    <source>
        <dbReference type="ARBA" id="ARBA00023082"/>
    </source>
</evidence>